<evidence type="ECO:0000313" key="2">
    <source>
        <dbReference type="EMBL" id="THU96245.1"/>
    </source>
</evidence>
<dbReference type="PANTHER" id="PTHR48229">
    <property type="entry name" value="CAIB/BAIF FAMILY ENZYME (AFU_ORTHOLOGUE AFUA_1G05360)-RELATED"/>
    <property type="match status" value="1"/>
</dbReference>
<dbReference type="SUPFAM" id="SSF89796">
    <property type="entry name" value="CoA-transferase family III (CaiB/BaiF)"/>
    <property type="match status" value="2"/>
</dbReference>
<organism evidence="2 3">
    <name type="scientific">Dendrothele bispora (strain CBS 962.96)</name>
    <dbReference type="NCBI Taxonomy" id="1314807"/>
    <lineage>
        <taxon>Eukaryota</taxon>
        <taxon>Fungi</taxon>
        <taxon>Dikarya</taxon>
        <taxon>Basidiomycota</taxon>
        <taxon>Agaricomycotina</taxon>
        <taxon>Agaricomycetes</taxon>
        <taxon>Agaricomycetidae</taxon>
        <taxon>Agaricales</taxon>
        <taxon>Agaricales incertae sedis</taxon>
        <taxon>Dendrothele</taxon>
    </lineage>
</organism>
<keyword evidence="3" id="KW-1185">Reference proteome</keyword>
<name>A0A4V4HFU3_DENBC</name>
<sequence length="505" mass="57302">MTTTYSVPAEAHKLLENELINNKLHSSAPPEIRDAYKYIEFQGTDFPSIPINWRFAESMAALRGFEGAMLNVLLNKKYGVPYQKIVINTYTELIEPDGKKMTVYDPEFSKKYFPRLVKSPAYYTPLGQKCSNIYKTKDGRFVHTHSSLDPIPTLKALSIDPNLRMPLGTNPCSIYASKIALQTASSLDLLLNDQHRQAATICLSTEEFLSSEHGKANAHVGLYEIHHGKTTVERPLYGIYRFAPTISRTLAEQGASVLRITSPHLPDFAELNFELGWGKWNAHLDLRNQEDRERLKELVLESDVVISGYRPGVMDKWGFGKEDVVKMCEGRERGVVYVRENCYGWNGPLAYRSGWQQNSDAICGVSLEFGRAMGLEEPVTPGQWLINSVHTYPPEIWTQLWSMHGKPVFRHEDNMLVTLPRYFEMLEGCEGSRKALFREEFWEVRENEAMGGTEGGERGKVKVRAVKPALVFPEGLVKPGFQVGTRPNGRDKPRWPEDLETVVIE</sequence>
<dbReference type="InterPro" id="IPR023606">
    <property type="entry name" value="CoA-Trfase_III_dom_1_sf"/>
</dbReference>
<dbReference type="Proteomes" id="UP000297245">
    <property type="component" value="Unassembled WGS sequence"/>
</dbReference>
<dbReference type="GO" id="GO:0016740">
    <property type="term" value="F:transferase activity"/>
    <property type="evidence" value="ECO:0007669"/>
    <property type="project" value="UniProtKB-KW"/>
</dbReference>
<comment type="similarity">
    <text evidence="1">Belongs to the CoA-transferase III family.</text>
</comment>
<dbReference type="AlphaFoldDB" id="A0A4V4HFU3"/>
<dbReference type="EMBL" id="ML179181">
    <property type="protein sequence ID" value="THU96245.1"/>
    <property type="molecule type" value="Genomic_DNA"/>
</dbReference>
<dbReference type="InterPro" id="IPR052985">
    <property type="entry name" value="CoA-trans_III_biosynth/detox"/>
</dbReference>
<protein>
    <submittedName>
        <fullName evidence="2">CoA-transferase family III</fullName>
    </submittedName>
</protein>
<dbReference type="PANTHER" id="PTHR48229:SF2">
    <property type="entry name" value="CAIB_BAIF FAMILY PROTEIN"/>
    <property type="match status" value="1"/>
</dbReference>
<dbReference type="InterPro" id="IPR003673">
    <property type="entry name" value="CoA-Trfase_fam_III"/>
</dbReference>
<dbReference type="OrthoDB" id="2308815at2759"/>
<dbReference type="Pfam" id="PF02515">
    <property type="entry name" value="CoA_transf_3"/>
    <property type="match status" value="1"/>
</dbReference>
<proteinExistence type="inferred from homology"/>
<evidence type="ECO:0000256" key="1">
    <source>
        <dbReference type="ARBA" id="ARBA00008383"/>
    </source>
</evidence>
<keyword evidence="2" id="KW-0808">Transferase</keyword>
<reference evidence="2 3" key="1">
    <citation type="journal article" date="2019" name="Nat. Ecol. Evol.">
        <title>Megaphylogeny resolves global patterns of mushroom evolution.</title>
        <authorList>
            <person name="Varga T."/>
            <person name="Krizsan K."/>
            <person name="Foldi C."/>
            <person name="Dima B."/>
            <person name="Sanchez-Garcia M."/>
            <person name="Sanchez-Ramirez S."/>
            <person name="Szollosi G.J."/>
            <person name="Szarkandi J.G."/>
            <person name="Papp V."/>
            <person name="Albert L."/>
            <person name="Andreopoulos W."/>
            <person name="Angelini C."/>
            <person name="Antonin V."/>
            <person name="Barry K.W."/>
            <person name="Bougher N.L."/>
            <person name="Buchanan P."/>
            <person name="Buyck B."/>
            <person name="Bense V."/>
            <person name="Catcheside P."/>
            <person name="Chovatia M."/>
            <person name="Cooper J."/>
            <person name="Damon W."/>
            <person name="Desjardin D."/>
            <person name="Finy P."/>
            <person name="Geml J."/>
            <person name="Haridas S."/>
            <person name="Hughes K."/>
            <person name="Justo A."/>
            <person name="Karasinski D."/>
            <person name="Kautmanova I."/>
            <person name="Kiss B."/>
            <person name="Kocsube S."/>
            <person name="Kotiranta H."/>
            <person name="LaButti K.M."/>
            <person name="Lechner B.E."/>
            <person name="Liimatainen K."/>
            <person name="Lipzen A."/>
            <person name="Lukacs Z."/>
            <person name="Mihaltcheva S."/>
            <person name="Morgado L.N."/>
            <person name="Niskanen T."/>
            <person name="Noordeloos M.E."/>
            <person name="Ohm R.A."/>
            <person name="Ortiz-Santana B."/>
            <person name="Ovrebo C."/>
            <person name="Racz N."/>
            <person name="Riley R."/>
            <person name="Savchenko A."/>
            <person name="Shiryaev A."/>
            <person name="Soop K."/>
            <person name="Spirin V."/>
            <person name="Szebenyi C."/>
            <person name="Tomsovsky M."/>
            <person name="Tulloss R.E."/>
            <person name="Uehling J."/>
            <person name="Grigoriev I.V."/>
            <person name="Vagvolgyi C."/>
            <person name="Papp T."/>
            <person name="Martin F.M."/>
            <person name="Miettinen O."/>
            <person name="Hibbett D.S."/>
            <person name="Nagy L.G."/>
        </authorList>
    </citation>
    <scope>NUCLEOTIDE SEQUENCE [LARGE SCALE GENOMIC DNA]</scope>
    <source>
        <strain evidence="2 3">CBS 962.96</strain>
    </source>
</reference>
<gene>
    <name evidence="2" type="ORF">K435DRAFT_819499</name>
</gene>
<evidence type="ECO:0000313" key="3">
    <source>
        <dbReference type="Proteomes" id="UP000297245"/>
    </source>
</evidence>
<dbReference type="Gene3D" id="3.40.50.10540">
    <property type="entry name" value="Crotonobetainyl-coa:carnitine coa-transferase, domain 1"/>
    <property type="match status" value="1"/>
</dbReference>
<accession>A0A4V4HFU3</accession>